<protein>
    <submittedName>
        <fullName evidence="2">BioD</fullName>
    </submittedName>
</protein>
<evidence type="ECO:0000313" key="7">
    <source>
        <dbReference type="EMBL" id="AAQ94846.1"/>
    </source>
</evidence>
<dbReference type="EMBL" id="AY312340">
    <property type="protein sequence ID" value="AAQ94845.1"/>
    <property type="molecule type" value="Genomic_DNA"/>
</dbReference>
<dbReference type="EMBL" id="AY312338">
    <property type="protein sequence ID" value="AAQ94843.1"/>
    <property type="molecule type" value="Genomic_DNA"/>
</dbReference>
<dbReference type="EMBL" id="AY312339">
    <property type="protein sequence ID" value="AAQ94844.1"/>
    <property type="molecule type" value="Genomic_DNA"/>
</dbReference>
<organism evidence="2">
    <name type="scientific">Yersinia pestis</name>
    <dbReference type="NCBI Taxonomy" id="632"/>
    <lineage>
        <taxon>Bacteria</taxon>
        <taxon>Pseudomonadati</taxon>
        <taxon>Pseudomonadota</taxon>
        <taxon>Gammaproteobacteria</taxon>
        <taxon>Enterobacterales</taxon>
        <taxon>Yersiniaceae</taxon>
        <taxon>Yersinia</taxon>
    </lineage>
</organism>
<dbReference type="AlphaFoldDB" id="Q6EKN0"/>
<name>Q6EKN0_YERPE</name>
<dbReference type="EMBL" id="AY312343">
    <property type="protein sequence ID" value="AAQ94848.1"/>
    <property type="molecule type" value="Genomic_DNA"/>
</dbReference>
<dbReference type="EMBL" id="AY312335">
    <property type="protein sequence ID" value="AAQ94840.1"/>
    <property type="molecule type" value="Genomic_DNA"/>
</dbReference>
<dbReference type="EMBL" id="AY312341">
    <property type="protein sequence ID" value="AAQ94846.1"/>
    <property type="molecule type" value="Genomic_DNA"/>
</dbReference>
<evidence type="ECO:0000313" key="8">
    <source>
        <dbReference type="EMBL" id="AAQ94847.1"/>
    </source>
</evidence>
<accession>Q6EKN0</accession>
<dbReference type="EMBL" id="AY312337">
    <property type="protein sequence ID" value="AAQ94842.1"/>
    <property type="molecule type" value="Genomic_DNA"/>
</dbReference>
<feature type="non-terminal residue" evidence="2">
    <location>
        <position position="1"/>
    </location>
</feature>
<evidence type="ECO:0000313" key="6">
    <source>
        <dbReference type="EMBL" id="AAQ94845.1"/>
    </source>
</evidence>
<dbReference type="EMBL" id="AY312336">
    <property type="protein sequence ID" value="AAQ94841.1"/>
    <property type="molecule type" value="Genomic_DNA"/>
</dbReference>
<evidence type="ECO:0000313" key="2">
    <source>
        <dbReference type="EMBL" id="AAQ94841.1"/>
    </source>
</evidence>
<proteinExistence type="predicted"/>
<evidence type="ECO:0000313" key="4">
    <source>
        <dbReference type="EMBL" id="AAQ94843.1"/>
    </source>
</evidence>
<evidence type="ECO:0000313" key="9">
    <source>
        <dbReference type="EMBL" id="AAQ94848.1"/>
    </source>
</evidence>
<sequence>LRDRLAAPQLGQLPYLPRPEEKPLAKYLDLTAISG</sequence>
<dbReference type="EMBL" id="AY312342">
    <property type="protein sequence ID" value="AAQ94847.1"/>
    <property type="molecule type" value="Genomic_DNA"/>
</dbReference>
<gene>
    <name evidence="2" type="primary">bioD</name>
</gene>
<evidence type="ECO:0000313" key="1">
    <source>
        <dbReference type="EMBL" id="AAQ94840.1"/>
    </source>
</evidence>
<evidence type="ECO:0000313" key="5">
    <source>
        <dbReference type="EMBL" id="AAQ94844.1"/>
    </source>
</evidence>
<evidence type="ECO:0000313" key="3">
    <source>
        <dbReference type="EMBL" id="AAQ94842.1"/>
    </source>
</evidence>
<reference evidence="2" key="1">
    <citation type="submission" date="2003-06" db="EMBL/GenBank/DDBJ databases">
        <title>Multiple spacer typing elucidates Yersinia pestis genotype Orientalis expansion during historical plagues.</title>
        <authorList>
            <person name="Roux V."/>
            <person name="Drancourt M."/>
            <person name="Raoult D."/>
        </authorList>
    </citation>
    <scope>NUCLEOTIDE SEQUENCE</scope>
    <source>
        <strain evidence="1">CIP 304</strain>
        <strain evidence="2">CIP 519/B2</strain>
        <strain evidence="3">CIP 548/B2</strain>
        <strain evidence="4">CIP 552/B3</strain>
        <strain evidence="5">CIP 557/B3</strain>
        <strain evidence="6">CIP 611/B4</strain>
        <strain evidence="7">CIP 616/B4</strain>
        <strain evidence="8">CIP 685/B5</strain>
        <strain evidence="9">CIP CO92</strain>
    </source>
</reference>